<dbReference type="Proteomes" id="UP000653454">
    <property type="component" value="Unassembled WGS sequence"/>
</dbReference>
<dbReference type="Gene3D" id="3.30.70.1820">
    <property type="entry name" value="L1 transposable element, RRM domain"/>
    <property type="match status" value="1"/>
</dbReference>
<evidence type="ECO:0000256" key="1">
    <source>
        <dbReference type="SAM" id="MobiDB-lite"/>
    </source>
</evidence>
<proteinExistence type="predicted"/>
<dbReference type="AlphaFoldDB" id="A0A8S4FTH2"/>
<feature type="region of interest" description="Disordered" evidence="1">
    <location>
        <begin position="223"/>
        <end position="266"/>
    </location>
</feature>
<name>A0A8S4FTH2_PLUXY</name>
<dbReference type="EMBL" id="CAJHNJ030000043">
    <property type="protein sequence ID" value="CAG9131001.1"/>
    <property type="molecule type" value="Genomic_DNA"/>
</dbReference>
<reference evidence="2" key="1">
    <citation type="submission" date="2020-11" db="EMBL/GenBank/DDBJ databases">
        <authorList>
            <person name="Whiteford S."/>
        </authorList>
    </citation>
    <scope>NUCLEOTIDE SEQUENCE</scope>
</reference>
<organism evidence="2 3">
    <name type="scientific">Plutella xylostella</name>
    <name type="common">Diamondback moth</name>
    <name type="synonym">Plutella maculipennis</name>
    <dbReference type="NCBI Taxonomy" id="51655"/>
    <lineage>
        <taxon>Eukaryota</taxon>
        <taxon>Metazoa</taxon>
        <taxon>Ecdysozoa</taxon>
        <taxon>Arthropoda</taxon>
        <taxon>Hexapoda</taxon>
        <taxon>Insecta</taxon>
        <taxon>Pterygota</taxon>
        <taxon>Neoptera</taxon>
        <taxon>Endopterygota</taxon>
        <taxon>Lepidoptera</taxon>
        <taxon>Glossata</taxon>
        <taxon>Ditrysia</taxon>
        <taxon>Yponomeutoidea</taxon>
        <taxon>Plutellidae</taxon>
        <taxon>Plutella</taxon>
    </lineage>
</organism>
<evidence type="ECO:0000313" key="3">
    <source>
        <dbReference type="Proteomes" id="UP000653454"/>
    </source>
</evidence>
<gene>
    <name evidence="2" type="ORF">PLXY2_LOCUS10145</name>
</gene>
<evidence type="ECO:0000313" key="2">
    <source>
        <dbReference type="EMBL" id="CAG9131001.1"/>
    </source>
</evidence>
<comment type="caution">
    <text evidence="2">The sequence shown here is derived from an EMBL/GenBank/DDBJ whole genome shotgun (WGS) entry which is preliminary data.</text>
</comment>
<keyword evidence="3" id="KW-1185">Reference proteome</keyword>
<accession>A0A8S4FTH2</accession>
<sequence>MKKRTNSKPTQASPDPVAAINKLEAKMSQGLAAFDARLAATSTTTPSLDQLAADFRSFRECMLQALDLLRTQISAVAQVSDDLDNQGRRKFLLFRGVSDSPDEEISTVVTAVCVEKLGLSDFKQSQIKQCFRLHSGSHSATDRPRPILVRFSERATRALVWDKKKVLKGTAISICEFLTARRRDIFLEARRRFGMKNCWTQDGNVFLKSLDSGHKIRLNSRQDLDAIPVPAQSPAPTQTQADGASRPALDRAAKKTKLGATGHKNV</sequence>
<protein>
    <submittedName>
        <fullName evidence="2">(diamondback moth) hypothetical protein</fullName>
    </submittedName>
</protein>